<dbReference type="EnsemblMetazoa" id="XM_019909331.1">
    <property type="protein sequence ID" value="XP_019764890.1"/>
    <property type="gene ID" value="LOC109540840"/>
</dbReference>
<dbReference type="AlphaFoldDB" id="A0AAR5PV59"/>
<dbReference type="PANTHER" id="PTHR24034:SF204">
    <property type="entry name" value="ADHESION G PROTEIN-COUPLED RECEPTOR E1"/>
    <property type="match status" value="1"/>
</dbReference>
<dbReference type="PROSITE" id="PS01187">
    <property type="entry name" value="EGF_CA"/>
    <property type="match status" value="1"/>
</dbReference>
<feature type="region of interest" description="Disordered" evidence="5">
    <location>
        <begin position="414"/>
        <end position="444"/>
    </location>
</feature>
<dbReference type="PROSITE" id="PS01186">
    <property type="entry name" value="EGF_2"/>
    <property type="match status" value="1"/>
</dbReference>
<feature type="domain" description="EGF-like" evidence="6">
    <location>
        <begin position="255"/>
        <end position="295"/>
    </location>
</feature>
<dbReference type="GO" id="GO:0005509">
    <property type="term" value="F:calcium ion binding"/>
    <property type="evidence" value="ECO:0007669"/>
    <property type="project" value="InterPro"/>
</dbReference>
<feature type="compositionally biased region" description="Basic and acidic residues" evidence="5">
    <location>
        <begin position="434"/>
        <end position="444"/>
    </location>
</feature>
<dbReference type="InterPro" id="IPR000152">
    <property type="entry name" value="EGF-type_Asp/Asn_hydroxyl_site"/>
</dbReference>
<evidence type="ECO:0000313" key="7">
    <source>
        <dbReference type="EnsemblMetazoa" id="XP_019764890.1"/>
    </source>
</evidence>
<dbReference type="PROSITE" id="PS00010">
    <property type="entry name" value="ASX_HYDROXYL"/>
    <property type="match status" value="1"/>
</dbReference>
<evidence type="ECO:0000256" key="5">
    <source>
        <dbReference type="SAM" id="MobiDB-lite"/>
    </source>
</evidence>
<protein>
    <recommendedName>
        <fullName evidence="6">EGF-like domain-containing protein</fullName>
    </recommendedName>
</protein>
<organism evidence="7 8">
    <name type="scientific">Dendroctonus ponderosae</name>
    <name type="common">Mountain pine beetle</name>
    <dbReference type="NCBI Taxonomy" id="77166"/>
    <lineage>
        <taxon>Eukaryota</taxon>
        <taxon>Metazoa</taxon>
        <taxon>Ecdysozoa</taxon>
        <taxon>Arthropoda</taxon>
        <taxon>Hexapoda</taxon>
        <taxon>Insecta</taxon>
        <taxon>Pterygota</taxon>
        <taxon>Neoptera</taxon>
        <taxon>Endopterygota</taxon>
        <taxon>Coleoptera</taxon>
        <taxon>Polyphaga</taxon>
        <taxon>Cucujiformia</taxon>
        <taxon>Curculionidae</taxon>
        <taxon>Scolytinae</taxon>
        <taxon>Dendroctonus</taxon>
    </lineage>
</organism>
<dbReference type="PROSITE" id="PS50026">
    <property type="entry name" value="EGF_3"/>
    <property type="match status" value="1"/>
</dbReference>
<dbReference type="InterPro" id="IPR000742">
    <property type="entry name" value="EGF"/>
</dbReference>
<evidence type="ECO:0000256" key="4">
    <source>
        <dbReference type="PROSITE-ProRule" id="PRU00076"/>
    </source>
</evidence>
<proteinExistence type="predicted"/>
<feature type="compositionally biased region" description="Pro residues" evidence="5">
    <location>
        <begin position="359"/>
        <end position="372"/>
    </location>
</feature>
<reference evidence="7" key="2">
    <citation type="submission" date="2024-08" db="UniProtKB">
        <authorList>
            <consortium name="EnsemblMetazoa"/>
        </authorList>
    </citation>
    <scope>IDENTIFICATION</scope>
</reference>
<dbReference type="CDD" id="cd00054">
    <property type="entry name" value="EGF_CA"/>
    <property type="match status" value="1"/>
</dbReference>
<comment type="caution">
    <text evidence="4">Lacks conserved residue(s) required for the propagation of feature annotation.</text>
</comment>
<feature type="region of interest" description="Disordered" evidence="5">
    <location>
        <begin position="356"/>
        <end position="386"/>
    </location>
</feature>
<keyword evidence="8" id="KW-1185">Reference proteome</keyword>
<dbReference type="SMART" id="SM00179">
    <property type="entry name" value="EGF_CA"/>
    <property type="match status" value="1"/>
</dbReference>
<evidence type="ECO:0000256" key="1">
    <source>
        <dbReference type="ARBA" id="ARBA00022536"/>
    </source>
</evidence>
<dbReference type="Gene3D" id="2.10.25.10">
    <property type="entry name" value="Laminin"/>
    <property type="match status" value="2"/>
</dbReference>
<reference evidence="8" key="1">
    <citation type="journal article" date="2013" name="Genome Biol.">
        <title>Draft genome of the mountain pine beetle, Dendroctonus ponderosae Hopkins, a major forest pest.</title>
        <authorList>
            <person name="Keeling C.I."/>
            <person name="Yuen M.M."/>
            <person name="Liao N.Y."/>
            <person name="Docking T.R."/>
            <person name="Chan S.K."/>
            <person name="Taylor G.A."/>
            <person name="Palmquist D.L."/>
            <person name="Jackman S.D."/>
            <person name="Nguyen A."/>
            <person name="Li M."/>
            <person name="Henderson H."/>
            <person name="Janes J.K."/>
            <person name="Zhao Y."/>
            <person name="Pandoh P."/>
            <person name="Moore R."/>
            <person name="Sperling F.A."/>
            <person name="Huber D.P."/>
            <person name="Birol I."/>
            <person name="Jones S.J."/>
            <person name="Bohlmann J."/>
        </authorList>
    </citation>
    <scope>NUCLEOTIDE SEQUENCE</scope>
</reference>
<keyword evidence="1 4" id="KW-0245">EGF-like domain</keyword>
<dbReference type="Pfam" id="PF14670">
    <property type="entry name" value="FXa_inhibition"/>
    <property type="match status" value="1"/>
</dbReference>
<evidence type="ECO:0000259" key="6">
    <source>
        <dbReference type="PROSITE" id="PS50026"/>
    </source>
</evidence>
<evidence type="ECO:0000313" key="8">
    <source>
        <dbReference type="Proteomes" id="UP000019118"/>
    </source>
</evidence>
<dbReference type="SUPFAM" id="SSF57196">
    <property type="entry name" value="EGF/Laminin"/>
    <property type="match status" value="2"/>
</dbReference>
<dbReference type="InterPro" id="IPR018097">
    <property type="entry name" value="EGF_Ca-bd_CS"/>
</dbReference>
<dbReference type="SMART" id="SM00181">
    <property type="entry name" value="EGF"/>
    <property type="match status" value="2"/>
</dbReference>
<dbReference type="Gene3D" id="1.20.5.320">
    <property type="entry name" value="6-Phosphogluconate Dehydrogenase, domain 3"/>
    <property type="match status" value="2"/>
</dbReference>
<dbReference type="InterPro" id="IPR001881">
    <property type="entry name" value="EGF-like_Ca-bd_dom"/>
</dbReference>
<dbReference type="InterPro" id="IPR050751">
    <property type="entry name" value="ECM_structural_protein"/>
</dbReference>
<keyword evidence="2" id="KW-0677">Repeat</keyword>
<dbReference type="Proteomes" id="UP000019118">
    <property type="component" value="Unassembled WGS sequence"/>
</dbReference>
<name>A0AAR5PV59_DENPD</name>
<evidence type="ECO:0000256" key="2">
    <source>
        <dbReference type="ARBA" id="ARBA00022737"/>
    </source>
</evidence>
<sequence>MHQVEIVTEELKTETIDEFERIKNEASRTASKSKSDSRNRLEIVLEMLKHDLNELLQEDLNKDFVKRVEMLYKQSIKNAHATQEAAWLLLSDHTSECQKQIKQCYQYACQLVDAKDKTLEKVYKASKEFLKINMKESSKEVKRINARAQEQIMIMCKDAKRRRLDTLECPSSNIITSRYQCNVKGKWVDCTRKHCCNDFTFINGRCMPKDEDPCKLGLCEQRCSVYLQRVICTCFEGYKFSAENQRRGIKPVCVDIDECEDRNGDCEHRCRNELGGYRCSCDEGYILRADNRTCEKPTDNGRNNGDMEERLGSAMAAHSNRCFANCESLVRLNEKLKNLQEKVSALSTAIRLSSFASGPPGPIGPPGPPGPAGPRGFPGVESNSISSSQSHLDYTYSMLDAFVPLSDEENAQCKCKRGAQGQEGPRGPSGQKGEQGERGLRGPKGDRGSFDFLLLMLADVRHDIVHLQKKVFVGERPPKFDFDYALSKKKVKHKHRILQKQKLLEAYVNPLVEATKKPEPASRVAQAEAQATTERAIKVSTVPLTADTEEFRDFDMSNLDDHLENYDWSGEEMTDEDYF</sequence>
<dbReference type="FunFam" id="2.10.25.10:FF:000059">
    <property type="entry name" value="Mannan-binding lectin serine protease 1"/>
    <property type="match status" value="1"/>
</dbReference>
<keyword evidence="3" id="KW-1015">Disulfide bond</keyword>
<dbReference type="PANTHER" id="PTHR24034">
    <property type="entry name" value="EGF-LIKE DOMAIN-CONTAINING PROTEIN"/>
    <property type="match status" value="1"/>
</dbReference>
<accession>A0AAR5PV59</accession>
<evidence type="ECO:0000256" key="3">
    <source>
        <dbReference type="ARBA" id="ARBA00023157"/>
    </source>
</evidence>